<evidence type="ECO:0000256" key="1">
    <source>
        <dbReference type="ARBA" id="ARBA00005622"/>
    </source>
</evidence>
<organism evidence="5 6">
    <name type="scientific">Pedobacter cryoconitis</name>
    <dbReference type="NCBI Taxonomy" id="188932"/>
    <lineage>
        <taxon>Bacteria</taxon>
        <taxon>Pseudomonadati</taxon>
        <taxon>Bacteroidota</taxon>
        <taxon>Sphingobacteriia</taxon>
        <taxon>Sphingobacteriales</taxon>
        <taxon>Sphingobacteriaceae</taxon>
        <taxon>Pedobacter</taxon>
    </lineage>
</organism>
<dbReference type="GO" id="GO:0016788">
    <property type="term" value="F:hydrolase activity, acting on ester bonds"/>
    <property type="evidence" value="ECO:0007669"/>
    <property type="project" value="TreeGrafter"/>
</dbReference>
<feature type="chain" id="PRO_5030993534" description="Esterase" evidence="4">
    <location>
        <begin position="20"/>
        <end position="410"/>
    </location>
</feature>
<dbReference type="InterPro" id="IPR019734">
    <property type="entry name" value="TPR_rpt"/>
</dbReference>
<dbReference type="AlphaFoldDB" id="A0A7X0J0U1"/>
<dbReference type="InterPro" id="IPR029058">
    <property type="entry name" value="AB_hydrolase_fold"/>
</dbReference>
<comment type="similarity">
    <text evidence="1">Belongs to the esterase D family.</text>
</comment>
<dbReference type="RefSeq" id="WP_184622887.1">
    <property type="nucleotide sequence ID" value="NZ_JACHCC010000002.1"/>
</dbReference>
<dbReference type="InterPro" id="IPR052558">
    <property type="entry name" value="Siderophore_Hydrolase_D"/>
</dbReference>
<dbReference type="SUPFAM" id="SSF53474">
    <property type="entry name" value="alpha/beta-Hydrolases"/>
    <property type="match status" value="1"/>
</dbReference>
<reference evidence="5 6" key="1">
    <citation type="submission" date="2020-08" db="EMBL/GenBank/DDBJ databases">
        <title>Genomic Encyclopedia of Type Strains, Phase IV (KMG-V): Genome sequencing to study the core and pangenomes of soil and plant-associated prokaryotes.</title>
        <authorList>
            <person name="Whitman W."/>
        </authorList>
    </citation>
    <scope>NUCLEOTIDE SEQUENCE [LARGE SCALE GENOMIC DNA]</scope>
    <source>
        <strain evidence="5 6">M2T3</strain>
    </source>
</reference>
<dbReference type="PANTHER" id="PTHR40841">
    <property type="entry name" value="SIDEROPHORE TRIACETYLFUSARININE C ESTERASE"/>
    <property type="match status" value="1"/>
</dbReference>
<dbReference type="Gene3D" id="3.40.50.1820">
    <property type="entry name" value="alpha/beta hydrolase"/>
    <property type="match status" value="1"/>
</dbReference>
<evidence type="ECO:0000256" key="4">
    <source>
        <dbReference type="SAM" id="SignalP"/>
    </source>
</evidence>
<evidence type="ECO:0000256" key="2">
    <source>
        <dbReference type="ARBA" id="ARBA00022801"/>
    </source>
</evidence>
<keyword evidence="4" id="KW-0732">Signal</keyword>
<feature type="signal peptide" evidence="4">
    <location>
        <begin position="1"/>
        <end position="19"/>
    </location>
</feature>
<dbReference type="Pfam" id="PF00756">
    <property type="entry name" value="Esterase"/>
    <property type="match status" value="1"/>
</dbReference>
<gene>
    <name evidence="5" type="ORF">HDF25_000746</name>
</gene>
<dbReference type="InterPro" id="IPR000801">
    <property type="entry name" value="Esterase-like"/>
</dbReference>
<evidence type="ECO:0000313" key="6">
    <source>
        <dbReference type="Proteomes" id="UP000521017"/>
    </source>
</evidence>
<proteinExistence type="inferred from homology"/>
<accession>A0A7X0J0U1</accession>
<evidence type="ECO:0000256" key="3">
    <source>
        <dbReference type="PROSITE-ProRule" id="PRU00339"/>
    </source>
</evidence>
<evidence type="ECO:0000313" key="5">
    <source>
        <dbReference type="EMBL" id="MBB6498609.1"/>
    </source>
</evidence>
<protein>
    <recommendedName>
        <fullName evidence="7">Esterase</fullName>
    </recommendedName>
</protein>
<keyword evidence="2" id="KW-0378">Hydrolase</keyword>
<dbReference type="EMBL" id="JACHCC010000002">
    <property type="protein sequence ID" value="MBB6498609.1"/>
    <property type="molecule type" value="Genomic_DNA"/>
</dbReference>
<feature type="repeat" description="TPR" evidence="3">
    <location>
        <begin position="364"/>
        <end position="397"/>
    </location>
</feature>
<dbReference type="PANTHER" id="PTHR40841:SF2">
    <property type="entry name" value="SIDEROPHORE-DEGRADING ESTERASE (EUROFUNG)"/>
    <property type="match status" value="1"/>
</dbReference>
<dbReference type="InterPro" id="IPR011990">
    <property type="entry name" value="TPR-like_helical_dom_sf"/>
</dbReference>
<keyword evidence="3" id="KW-0802">TPR repeat</keyword>
<dbReference type="PROSITE" id="PS50005">
    <property type="entry name" value="TPR"/>
    <property type="match status" value="1"/>
</dbReference>
<dbReference type="Proteomes" id="UP000521017">
    <property type="component" value="Unassembled WGS sequence"/>
</dbReference>
<evidence type="ECO:0008006" key="7">
    <source>
        <dbReference type="Google" id="ProtNLM"/>
    </source>
</evidence>
<comment type="caution">
    <text evidence="5">The sequence shown here is derived from an EMBL/GenBank/DDBJ whole genome shotgun (WGS) entry which is preliminary data.</text>
</comment>
<sequence>MNKYLIILILALTAIHVNGQNNNIPVNIGHVDTLYSTVLHEKRPLWIYTPPVDTSYFSRPAFPVLYVLDGESYFLSLNVILNQLGVINGNTILPHMIIVGILNTPGNRTRDLTPSKSEVFKNSGGGEDFTLFLRNELLPYIDKNYTTAPYRTIFGHSLGGLMVINTLINHNSLFNAYIAIDPSMSYDNDKLLGQTESLPDHRNIKNAVLFLGVANTMKPGIDTLSVRQDTTQLTHHIRSILKFSADLKHNPIKGLKWKLRYYPQDDHASVPLIAAYDALRFVFCQNKFPENQPVNQFFDKKYSAAEIKKMIIAHYQSLSQKMGYQVRPSEQEINNYGYTFLRQKDLERAEMFFQLNIYYYPQSFNTYDGLGDYFLSTGEKAMAAKYYKKALALKYREEIKIKLEKLEHGL</sequence>
<name>A0A7X0J0U1_9SPHI</name>
<dbReference type="SUPFAM" id="SSF48452">
    <property type="entry name" value="TPR-like"/>
    <property type="match status" value="1"/>
</dbReference>